<dbReference type="EMBL" id="JAZAQF010000021">
    <property type="protein sequence ID" value="MFG3816815.1"/>
    <property type="molecule type" value="Genomic_DNA"/>
</dbReference>
<sequence length="273" mass="28761">MALRIQQLQQWKQQGRPIAALTAWDWLWARLLDRAGVDLLLVGDSLAMVALGHKTTLPLTLDQMIHHAAAVARGVESALVVVDLPFLTYQASEAEAIASAGRILKETEAQAVKLEGGYPEMAATVARLVRSGIPVMGHVGLTPQSVNQLGYRQQGRSPAEGDRILAEALALEAAGAFAIVLEHVPATLAERITRQLTIPTIGIGAGNACDGQVLVTADLLGLSDQTPPFAKTYADLGAAVIAAAETYCQEVRSGQFPPPPLSAAAQTHQSIGS</sequence>
<dbReference type="CDD" id="cd06557">
    <property type="entry name" value="KPHMT-like"/>
    <property type="match status" value="1"/>
</dbReference>
<dbReference type="GO" id="GO:0003864">
    <property type="term" value="F:3-methyl-2-oxobutanoate hydroxymethyltransferase activity"/>
    <property type="evidence" value="ECO:0007669"/>
    <property type="project" value="UniProtKB-EC"/>
</dbReference>
<accession>A0ABW7C9I9</accession>
<comment type="cofactor">
    <cofactor evidence="5">
        <name>Mg(2+)</name>
        <dbReference type="ChEBI" id="CHEBI:18420"/>
    </cofactor>
    <text evidence="5">Binds 1 Mg(2+) ion per subunit.</text>
</comment>
<dbReference type="NCBIfam" id="NF001452">
    <property type="entry name" value="PRK00311.1"/>
    <property type="match status" value="1"/>
</dbReference>
<evidence type="ECO:0000313" key="7">
    <source>
        <dbReference type="Proteomes" id="UP001604335"/>
    </source>
</evidence>
<evidence type="ECO:0000256" key="4">
    <source>
        <dbReference type="ARBA" id="ARBA00022679"/>
    </source>
</evidence>
<proteinExistence type="inferred from homology"/>
<feature type="binding site" evidence="5">
    <location>
        <position position="113"/>
    </location>
    <ligand>
        <name>3-methyl-2-oxobutanoate</name>
        <dbReference type="ChEBI" id="CHEBI:11851"/>
    </ligand>
</feature>
<dbReference type="PANTHER" id="PTHR20881:SF0">
    <property type="entry name" value="3-METHYL-2-OXOBUTANOATE HYDROXYMETHYLTRANSFERASE"/>
    <property type="match status" value="1"/>
</dbReference>
<evidence type="ECO:0000256" key="3">
    <source>
        <dbReference type="ARBA" id="ARBA00022655"/>
    </source>
</evidence>
<name>A0ABW7C9I9_9CYAN</name>
<dbReference type="HAMAP" id="MF_00156">
    <property type="entry name" value="PanB"/>
    <property type="match status" value="1"/>
</dbReference>
<comment type="subcellular location">
    <subcellularLocation>
        <location evidence="5">Cytoplasm</location>
    </subcellularLocation>
</comment>
<comment type="subunit">
    <text evidence="2 5">Homodecamer; pentamer of dimers.</text>
</comment>
<keyword evidence="3 5" id="KW-0566">Pantothenate biosynthesis</keyword>
<keyword evidence="4 5" id="KW-0808">Transferase</keyword>
<feature type="active site" description="Proton acceptor" evidence="5">
    <location>
        <position position="182"/>
    </location>
</feature>
<gene>
    <name evidence="5 6" type="primary">panB</name>
    <name evidence="6" type="ORF">VPK24_04130</name>
</gene>
<dbReference type="InterPro" id="IPR003700">
    <property type="entry name" value="Pantoate_hydroxy_MeTrfase"/>
</dbReference>
<organism evidence="6 7">
    <name type="scientific">Limnothrix redekei LRLZ20PSL1</name>
    <dbReference type="NCBI Taxonomy" id="3112953"/>
    <lineage>
        <taxon>Bacteria</taxon>
        <taxon>Bacillati</taxon>
        <taxon>Cyanobacteriota</taxon>
        <taxon>Cyanophyceae</taxon>
        <taxon>Pseudanabaenales</taxon>
        <taxon>Pseudanabaenaceae</taxon>
        <taxon>Limnothrix</taxon>
    </lineage>
</organism>
<dbReference type="PIRSF" id="PIRSF000388">
    <property type="entry name" value="Pantoate_hydroxy_MeTrfase"/>
    <property type="match status" value="1"/>
</dbReference>
<feature type="binding site" evidence="5">
    <location>
        <position position="83"/>
    </location>
    <ligand>
        <name>3-methyl-2-oxobutanoate</name>
        <dbReference type="ChEBI" id="CHEBI:11851"/>
    </ligand>
</feature>
<evidence type="ECO:0000256" key="1">
    <source>
        <dbReference type="ARBA" id="ARBA00008676"/>
    </source>
</evidence>
<feature type="binding site" evidence="5">
    <location>
        <begin position="44"/>
        <end position="45"/>
    </location>
    <ligand>
        <name>3-methyl-2-oxobutanoate</name>
        <dbReference type="ChEBI" id="CHEBI:11851"/>
    </ligand>
</feature>
<dbReference type="EC" id="2.1.2.11" evidence="5"/>
<protein>
    <recommendedName>
        <fullName evidence="5">3-methyl-2-oxobutanoate hydroxymethyltransferase</fullName>
        <ecNumber evidence="5">2.1.2.11</ecNumber>
    </recommendedName>
    <alternativeName>
        <fullName evidence="5">Ketopantoate hydroxymethyltransferase</fullName>
        <shortName evidence="5">KPHMT</shortName>
    </alternativeName>
</protein>
<dbReference type="PANTHER" id="PTHR20881">
    <property type="entry name" value="3-METHYL-2-OXOBUTANOATE HYDROXYMETHYLTRANSFERASE"/>
    <property type="match status" value="1"/>
</dbReference>
<reference evidence="7" key="1">
    <citation type="journal article" date="2024" name="Algal Res.">
        <title>Biochemical, toxicological and genomic investigation of a high-biomass producing Limnothrix strain isolated from Italian shallow drinking water reservoir.</title>
        <authorList>
            <person name="Simonazzi M."/>
            <person name="Shishido T.K."/>
            <person name="Delbaje E."/>
            <person name="Wahlsten M."/>
            <person name="Fewer D.P."/>
            <person name="Sivonen K."/>
            <person name="Pezzolesi L."/>
            <person name="Pistocchi R."/>
        </authorList>
    </citation>
    <scope>NUCLEOTIDE SEQUENCE [LARGE SCALE GENOMIC DNA]</scope>
    <source>
        <strain evidence="7">LRLZ20PSL1</strain>
    </source>
</reference>
<dbReference type="SUPFAM" id="SSF51621">
    <property type="entry name" value="Phosphoenolpyruvate/pyruvate domain"/>
    <property type="match status" value="1"/>
</dbReference>
<evidence type="ECO:0000256" key="2">
    <source>
        <dbReference type="ARBA" id="ARBA00011424"/>
    </source>
</evidence>
<comment type="similarity">
    <text evidence="1 5">Belongs to the PanB family.</text>
</comment>
<evidence type="ECO:0000256" key="5">
    <source>
        <dbReference type="HAMAP-Rule" id="MF_00156"/>
    </source>
</evidence>
<keyword evidence="5" id="KW-0460">Magnesium</keyword>
<dbReference type="Proteomes" id="UP001604335">
    <property type="component" value="Unassembled WGS sequence"/>
</dbReference>
<evidence type="ECO:0000313" key="6">
    <source>
        <dbReference type="EMBL" id="MFG3816815.1"/>
    </source>
</evidence>
<dbReference type="Gene3D" id="3.20.20.60">
    <property type="entry name" value="Phosphoenolpyruvate-binding domains"/>
    <property type="match status" value="1"/>
</dbReference>
<feature type="binding site" evidence="5">
    <location>
        <position position="44"/>
    </location>
    <ligand>
        <name>Mg(2+)</name>
        <dbReference type="ChEBI" id="CHEBI:18420"/>
    </ligand>
</feature>
<feature type="binding site" evidence="5">
    <location>
        <position position="83"/>
    </location>
    <ligand>
        <name>Mg(2+)</name>
        <dbReference type="ChEBI" id="CHEBI:18420"/>
    </ligand>
</feature>
<comment type="caution">
    <text evidence="6">The sequence shown here is derived from an EMBL/GenBank/DDBJ whole genome shotgun (WGS) entry which is preliminary data.</text>
</comment>
<dbReference type="Pfam" id="PF02548">
    <property type="entry name" value="Pantoate_transf"/>
    <property type="match status" value="1"/>
</dbReference>
<dbReference type="RefSeq" id="WP_393010861.1">
    <property type="nucleotide sequence ID" value="NZ_JAZAQF010000021.1"/>
</dbReference>
<comment type="pathway">
    <text evidence="5">Cofactor biosynthesis; (R)-pantothenate biosynthesis; (R)-pantoate from 3-methyl-2-oxobutanoate: step 1/2.</text>
</comment>
<keyword evidence="7" id="KW-1185">Reference proteome</keyword>
<keyword evidence="5" id="KW-0963">Cytoplasm</keyword>
<keyword evidence="5" id="KW-0479">Metal-binding</keyword>
<dbReference type="NCBIfam" id="TIGR00222">
    <property type="entry name" value="panB"/>
    <property type="match status" value="1"/>
</dbReference>
<comment type="catalytic activity">
    <reaction evidence="5">
        <text>(6R)-5,10-methylene-5,6,7,8-tetrahydrofolate + 3-methyl-2-oxobutanoate + H2O = 2-dehydropantoate + (6S)-5,6,7,8-tetrahydrofolate</text>
        <dbReference type="Rhea" id="RHEA:11824"/>
        <dbReference type="ChEBI" id="CHEBI:11561"/>
        <dbReference type="ChEBI" id="CHEBI:11851"/>
        <dbReference type="ChEBI" id="CHEBI:15377"/>
        <dbReference type="ChEBI" id="CHEBI:15636"/>
        <dbReference type="ChEBI" id="CHEBI:57453"/>
        <dbReference type="EC" id="2.1.2.11"/>
    </reaction>
</comment>
<dbReference type="InterPro" id="IPR040442">
    <property type="entry name" value="Pyrv_kinase-like_dom_sf"/>
</dbReference>
<comment type="function">
    <text evidence="5">Catalyzes the reversible reaction in which hydroxymethyl group from 5,10-methylenetetrahydrofolate is transferred onto alpha-ketoisovalerate to form ketopantoate.</text>
</comment>
<feature type="binding site" evidence="5">
    <location>
        <position position="115"/>
    </location>
    <ligand>
        <name>Mg(2+)</name>
        <dbReference type="ChEBI" id="CHEBI:18420"/>
    </ligand>
</feature>
<dbReference type="InterPro" id="IPR015813">
    <property type="entry name" value="Pyrv/PenolPyrv_kinase-like_dom"/>
</dbReference>